<reference evidence="1" key="2">
    <citation type="journal article" date="2015" name="Fish Shellfish Immunol.">
        <title>Early steps in the European eel (Anguilla anguilla)-Vibrio vulnificus interaction in the gills: Role of the RtxA13 toxin.</title>
        <authorList>
            <person name="Callol A."/>
            <person name="Pajuelo D."/>
            <person name="Ebbesson L."/>
            <person name="Teles M."/>
            <person name="MacKenzie S."/>
            <person name="Amaro C."/>
        </authorList>
    </citation>
    <scope>NUCLEOTIDE SEQUENCE</scope>
</reference>
<evidence type="ECO:0000313" key="1">
    <source>
        <dbReference type="EMBL" id="JAH52982.1"/>
    </source>
</evidence>
<dbReference type="EMBL" id="GBXM01055595">
    <property type="protein sequence ID" value="JAH52982.1"/>
    <property type="molecule type" value="Transcribed_RNA"/>
</dbReference>
<organism evidence="1">
    <name type="scientific">Anguilla anguilla</name>
    <name type="common">European freshwater eel</name>
    <name type="synonym">Muraena anguilla</name>
    <dbReference type="NCBI Taxonomy" id="7936"/>
    <lineage>
        <taxon>Eukaryota</taxon>
        <taxon>Metazoa</taxon>
        <taxon>Chordata</taxon>
        <taxon>Craniata</taxon>
        <taxon>Vertebrata</taxon>
        <taxon>Euteleostomi</taxon>
        <taxon>Actinopterygii</taxon>
        <taxon>Neopterygii</taxon>
        <taxon>Teleostei</taxon>
        <taxon>Anguilliformes</taxon>
        <taxon>Anguillidae</taxon>
        <taxon>Anguilla</taxon>
    </lineage>
</organism>
<dbReference type="AlphaFoldDB" id="A0A0E9THQ8"/>
<protein>
    <submittedName>
        <fullName evidence="1">Uncharacterized protein</fullName>
    </submittedName>
</protein>
<reference evidence="1" key="1">
    <citation type="submission" date="2014-11" db="EMBL/GenBank/DDBJ databases">
        <authorList>
            <person name="Amaro Gonzalez C."/>
        </authorList>
    </citation>
    <scope>NUCLEOTIDE SEQUENCE</scope>
</reference>
<accession>A0A0E9THQ8</accession>
<proteinExistence type="predicted"/>
<name>A0A0E9THQ8_ANGAN</name>
<sequence length="58" mass="6784">MKQNTKRHKSTGFVYRYIKHKTVSSDIKKNLINTGALWRPEVDWGEGDYAFILALIML</sequence>